<dbReference type="Proteomes" id="UP000787672">
    <property type="component" value="Unassembled WGS sequence"/>
</dbReference>
<dbReference type="RefSeq" id="WP_216632136.1">
    <property type="nucleotide sequence ID" value="NZ_JAHLQN010000001.1"/>
</dbReference>
<protein>
    <recommendedName>
        <fullName evidence="2">Malonyl CoA-acyl carrier protein transacylase</fullName>
        <ecNumber evidence="2">2.3.1.39</ecNumber>
    </recommendedName>
</protein>
<evidence type="ECO:0000259" key="3">
    <source>
        <dbReference type="SMART" id="SM00827"/>
    </source>
</evidence>
<comment type="similarity">
    <text evidence="2">Belongs to the fabD family.</text>
</comment>
<proteinExistence type="inferred from homology"/>
<evidence type="ECO:0000313" key="4">
    <source>
        <dbReference type="EMBL" id="MBU5626664.1"/>
    </source>
</evidence>
<dbReference type="PIRSF" id="PIRSF000446">
    <property type="entry name" value="Mct"/>
    <property type="match status" value="1"/>
</dbReference>
<dbReference type="SMART" id="SM00827">
    <property type="entry name" value="PKS_AT"/>
    <property type="match status" value="1"/>
</dbReference>
<dbReference type="PANTHER" id="PTHR42681">
    <property type="entry name" value="MALONYL-COA-ACYL CARRIER PROTEIN TRANSACYLASE, MITOCHONDRIAL"/>
    <property type="match status" value="1"/>
</dbReference>
<keyword evidence="1 2" id="KW-0808">Transferase</keyword>
<dbReference type="EC" id="2.3.1.39" evidence="2"/>
<dbReference type="InterPro" id="IPR024925">
    <property type="entry name" value="Malonyl_CoA-ACP_transAc"/>
</dbReference>
<accession>A0ABS6FBF7</accession>
<reference evidence="4 5" key="1">
    <citation type="submission" date="2021-06" db="EMBL/GenBank/DDBJ databases">
        <authorList>
            <person name="Sun Q."/>
            <person name="Li D."/>
        </authorList>
    </citation>
    <scope>NUCLEOTIDE SEQUENCE [LARGE SCALE GENOMIC DNA]</scope>
    <source>
        <strain evidence="4 5">MSJ-2</strain>
    </source>
</reference>
<comment type="caution">
    <text evidence="4">The sequence shown here is derived from an EMBL/GenBank/DDBJ whole genome shotgun (WGS) entry which is preliminary data.</text>
</comment>
<dbReference type="InterPro" id="IPR050858">
    <property type="entry name" value="Mal-CoA-ACP_Trans/PKS_FabD"/>
</dbReference>
<dbReference type="PANTHER" id="PTHR42681:SF1">
    <property type="entry name" value="MALONYL-COA-ACYL CARRIER PROTEIN TRANSACYLASE, MITOCHONDRIAL"/>
    <property type="match status" value="1"/>
</dbReference>
<keyword evidence="2" id="KW-0012">Acyltransferase</keyword>
<dbReference type="EMBL" id="JAHLQN010000001">
    <property type="protein sequence ID" value="MBU5626664.1"/>
    <property type="molecule type" value="Genomic_DNA"/>
</dbReference>
<comment type="catalytic activity">
    <reaction evidence="2">
        <text>holo-[ACP] + malonyl-CoA = malonyl-[ACP] + CoA</text>
        <dbReference type="Rhea" id="RHEA:41792"/>
        <dbReference type="Rhea" id="RHEA-COMP:9623"/>
        <dbReference type="Rhea" id="RHEA-COMP:9685"/>
        <dbReference type="ChEBI" id="CHEBI:57287"/>
        <dbReference type="ChEBI" id="CHEBI:57384"/>
        <dbReference type="ChEBI" id="CHEBI:64479"/>
        <dbReference type="ChEBI" id="CHEBI:78449"/>
        <dbReference type="EC" id="2.3.1.39"/>
    </reaction>
</comment>
<name>A0ABS6FBF7_9FIRM</name>
<dbReference type="InterPro" id="IPR014043">
    <property type="entry name" value="Acyl_transferase_dom"/>
</dbReference>
<keyword evidence="5" id="KW-1185">Reference proteome</keyword>
<dbReference type="Pfam" id="PF00698">
    <property type="entry name" value="Acyl_transf_1"/>
    <property type="match status" value="1"/>
</dbReference>
<evidence type="ECO:0000313" key="5">
    <source>
        <dbReference type="Proteomes" id="UP000787672"/>
    </source>
</evidence>
<sequence>MKLGFLYAGQGVQHVGMGADLYALYPEFRTVIDASRPGFDLRAVSFDGPEELLNQTRYTQPCMVAFAAGLTAVLRRLGIAPSVTAGLSLGEYSALHAAGVLDAQAAVSTAAFRGAAMADAARGVECAMVAVLGLDRSGVAEACAQASRLGVAEACNFNCPGQVVISGEAAAVVRAAKLCKEKGARRCLPLKVSGPFHTSLLRGAGDALRSYFETVPFAPPAIPVLFNCLGREMGPGDSIPALLERQVQSPVYLEECIRRMAQLEVDAVVEIGPGKTLAGFVRKTVPGLPCFSVETAEDVPNLPEQLKGVSR</sequence>
<evidence type="ECO:0000256" key="2">
    <source>
        <dbReference type="PIRNR" id="PIRNR000446"/>
    </source>
</evidence>
<gene>
    <name evidence="4" type="ORF">KQI82_07010</name>
</gene>
<evidence type="ECO:0000256" key="1">
    <source>
        <dbReference type="ARBA" id="ARBA00022679"/>
    </source>
</evidence>
<organism evidence="4 5">
    <name type="scientific">Dysosmobacter acutus</name>
    <dbReference type="NCBI Taxonomy" id="2841504"/>
    <lineage>
        <taxon>Bacteria</taxon>
        <taxon>Bacillati</taxon>
        <taxon>Bacillota</taxon>
        <taxon>Clostridia</taxon>
        <taxon>Eubacteriales</taxon>
        <taxon>Oscillospiraceae</taxon>
        <taxon>Dysosmobacter</taxon>
    </lineage>
</organism>
<feature type="domain" description="Malonyl-CoA:ACP transacylase (MAT)" evidence="3">
    <location>
        <begin position="6"/>
        <end position="309"/>
    </location>
</feature>